<accession>A0A0G4KKG1</accession>
<evidence type="ECO:0000256" key="1">
    <source>
        <dbReference type="ARBA" id="ARBA00004123"/>
    </source>
</evidence>
<name>A0A0G4KKG1_VERLO</name>
<evidence type="ECO:0000313" key="7">
    <source>
        <dbReference type="EMBL" id="CRK04517.1"/>
    </source>
</evidence>
<dbReference type="PANTHER" id="PTHR13831">
    <property type="entry name" value="MEMBER OF THE HIR1 FAMILY OF WD-REPEAT PROTEINS"/>
    <property type="match status" value="1"/>
</dbReference>
<dbReference type="PANTHER" id="PTHR13831:SF0">
    <property type="entry name" value="PROTEIN HIRA"/>
    <property type="match status" value="1"/>
</dbReference>
<reference evidence="7 8" key="1">
    <citation type="submission" date="2015-05" db="EMBL/GenBank/DDBJ databases">
        <authorList>
            <person name="Wang D.B."/>
            <person name="Wang M."/>
        </authorList>
    </citation>
    <scope>NUCLEOTIDE SEQUENCE [LARGE SCALE GENOMIC DNA]</scope>
    <source>
        <strain evidence="7">VL1</strain>
    </source>
</reference>
<dbReference type="AlphaFoldDB" id="A0A0G4KKG1"/>
<dbReference type="InterPro" id="IPR011494">
    <property type="entry name" value="HIRA-like_C"/>
</dbReference>
<evidence type="ECO:0000313" key="8">
    <source>
        <dbReference type="Proteomes" id="UP000044602"/>
    </source>
</evidence>
<dbReference type="Proteomes" id="UP000044602">
    <property type="component" value="Unassembled WGS sequence"/>
</dbReference>
<comment type="subcellular location">
    <subcellularLocation>
        <location evidence="1">Nucleus</location>
    </subcellularLocation>
</comment>
<dbReference type="STRING" id="100787.A0A0G4KKG1"/>
<dbReference type="GO" id="GO:0005634">
    <property type="term" value="C:nucleus"/>
    <property type="evidence" value="ECO:0007669"/>
    <property type="project" value="UniProtKB-SubCell"/>
</dbReference>
<gene>
    <name evidence="7" type="ORF">BN1708_009678</name>
</gene>
<keyword evidence="4" id="KW-0156">Chromatin regulator</keyword>
<evidence type="ECO:0000256" key="3">
    <source>
        <dbReference type="ARBA" id="ARBA00022737"/>
    </source>
</evidence>
<dbReference type="Pfam" id="PF07569">
    <property type="entry name" value="Hira"/>
    <property type="match status" value="1"/>
</dbReference>
<dbReference type="GO" id="GO:0000417">
    <property type="term" value="C:HIR complex"/>
    <property type="evidence" value="ECO:0007669"/>
    <property type="project" value="TreeGrafter"/>
</dbReference>
<dbReference type="GO" id="GO:0006351">
    <property type="term" value="P:DNA-templated transcription"/>
    <property type="evidence" value="ECO:0007669"/>
    <property type="project" value="InterPro"/>
</dbReference>
<evidence type="ECO:0000256" key="2">
    <source>
        <dbReference type="ARBA" id="ARBA00022574"/>
    </source>
</evidence>
<keyword evidence="2" id="KW-0853">WD repeat</keyword>
<proteinExistence type="predicted"/>
<sequence length="164" mass="18849">IPHLERHTTNEFLLKGRAYTLQRIVKTLLTRDGFEDFESTVSIAHLENRIAASLQMGARDEFRLYLFMYAKRIGAEGLRLKVEELLNSLLGGILKVQETKAKGWFSQDDEICGWDRKELLKGVVMILGKFRELQRLTVQYARVLDLTQTEDDVDDEDGAMDVEA</sequence>
<feature type="domain" description="Protein HIRA-like C-terminal" evidence="6">
    <location>
        <begin position="1"/>
        <end position="89"/>
    </location>
</feature>
<protein>
    <recommendedName>
        <fullName evidence="6">Protein HIRA-like C-terminal domain-containing protein</fullName>
    </recommendedName>
</protein>
<keyword evidence="3" id="KW-0677">Repeat</keyword>
<dbReference type="GO" id="GO:0006338">
    <property type="term" value="P:chromatin remodeling"/>
    <property type="evidence" value="ECO:0007669"/>
    <property type="project" value="InterPro"/>
</dbReference>
<keyword evidence="8" id="KW-1185">Reference proteome</keyword>
<evidence type="ECO:0000256" key="5">
    <source>
        <dbReference type="ARBA" id="ARBA00023242"/>
    </source>
</evidence>
<evidence type="ECO:0000256" key="4">
    <source>
        <dbReference type="ARBA" id="ARBA00022853"/>
    </source>
</evidence>
<dbReference type="EMBL" id="CVQH01001669">
    <property type="protein sequence ID" value="CRK04517.1"/>
    <property type="molecule type" value="Genomic_DNA"/>
</dbReference>
<dbReference type="GO" id="GO:0006355">
    <property type="term" value="P:regulation of DNA-templated transcription"/>
    <property type="evidence" value="ECO:0007669"/>
    <property type="project" value="InterPro"/>
</dbReference>
<dbReference type="GO" id="GO:0000785">
    <property type="term" value="C:chromatin"/>
    <property type="evidence" value="ECO:0007669"/>
    <property type="project" value="TreeGrafter"/>
</dbReference>
<dbReference type="InterPro" id="IPR031120">
    <property type="entry name" value="HIR1-like"/>
</dbReference>
<evidence type="ECO:0000259" key="6">
    <source>
        <dbReference type="Pfam" id="PF07569"/>
    </source>
</evidence>
<organism evidence="7 8">
    <name type="scientific">Verticillium longisporum</name>
    <name type="common">Verticillium dahliae var. longisporum</name>
    <dbReference type="NCBI Taxonomy" id="100787"/>
    <lineage>
        <taxon>Eukaryota</taxon>
        <taxon>Fungi</taxon>
        <taxon>Dikarya</taxon>
        <taxon>Ascomycota</taxon>
        <taxon>Pezizomycotina</taxon>
        <taxon>Sordariomycetes</taxon>
        <taxon>Hypocreomycetidae</taxon>
        <taxon>Glomerellales</taxon>
        <taxon>Plectosphaerellaceae</taxon>
        <taxon>Verticillium</taxon>
    </lineage>
</organism>
<keyword evidence="5" id="KW-0539">Nucleus</keyword>
<dbReference type="GO" id="GO:0031491">
    <property type="term" value="F:nucleosome binding"/>
    <property type="evidence" value="ECO:0007669"/>
    <property type="project" value="TreeGrafter"/>
</dbReference>
<feature type="non-terminal residue" evidence="7">
    <location>
        <position position="1"/>
    </location>
</feature>